<evidence type="ECO:0000313" key="2">
    <source>
        <dbReference type="Proteomes" id="UP000826212"/>
    </source>
</evidence>
<keyword evidence="2" id="KW-1185">Reference proteome</keyword>
<protein>
    <submittedName>
        <fullName evidence="1">Polyprenyl synthetase family protein</fullName>
    </submittedName>
</protein>
<reference evidence="1" key="1">
    <citation type="submission" date="2021-08" db="EMBL/GenBank/DDBJ databases">
        <title>Novel anaerobic bacterium isolated from sea squirt in East Sea, Republic of Korea.</title>
        <authorList>
            <person name="Nguyen T.H."/>
            <person name="Li Z."/>
            <person name="Lee Y.-J."/>
            <person name="Ko J."/>
            <person name="Kim S.-G."/>
        </authorList>
    </citation>
    <scope>NUCLEOTIDE SEQUENCE</scope>
    <source>
        <strain evidence="1">KCTC 25031</strain>
    </source>
</reference>
<dbReference type="EMBL" id="CP081303">
    <property type="protein sequence ID" value="QZE13801.1"/>
    <property type="molecule type" value="Genomic_DNA"/>
</dbReference>
<organism evidence="1 2">
    <name type="scientific">Halosquirtibacter laminarini</name>
    <dbReference type="NCBI Taxonomy" id="3374600"/>
    <lineage>
        <taxon>Bacteria</taxon>
        <taxon>Pseudomonadati</taxon>
        <taxon>Bacteroidota</taxon>
        <taxon>Bacteroidia</taxon>
        <taxon>Marinilabiliales</taxon>
        <taxon>Prolixibacteraceae</taxon>
        <taxon>Halosquirtibacter</taxon>
    </lineage>
</organism>
<dbReference type="Proteomes" id="UP000826212">
    <property type="component" value="Chromosome"/>
</dbReference>
<accession>A0AC61NK27</accession>
<sequence length="327" mass="36596">MKKNDNIQIAIEKRIQEEVDFLNNMSPNGLYAPIAYALSNGGKRFRPRLLLMAMEMFSEVTNIGLDAAMAVEVFHNFTLLHDDIMDGADLRRGKETVHRKYDANTAILSGDAMMIYAYKKLEGLDAVLQAKVQQVFTQTALEVCEGQQYDIEFETRDFVAIEEYLEMIKLKTAVLLAASLKIGAIIAGANNEDADLIYQFGLKVGISFQIQDDILDVYGDAETFGKQIGGDIVSNKKTILMLLAQKSASKVDGKLLEHWLSKEIFNKEEKISSVTSIYNSVGVREQAETLQQEYFDEALESLDAISVSVARKQPLRTVAISLFKRNV</sequence>
<proteinExistence type="predicted"/>
<gene>
    <name evidence="1" type="ORF">K4L44_14735</name>
</gene>
<name>A0AC61NK27_9BACT</name>
<evidence type="ECO:0000313" key="1">
    <source>
        <dbReference type="EMBL" id="QZE13801.1"/>
    </source>
</evidence>